<dbReference type="InterPro" id="IPR008258">
    <property type="entry name" value="Transglycosylase_SLT_dom_1"/>
</dbReference>
<evidence type="ECO:0000256" key="1">
    <source>
        <dbReference type="ARBA" id="ARBA00007734"/>
    </source>
</evidence>
<name>A0ABN6E147_9BACT</name>
<reference evidence="4 5" key="1">
    <citation type="journal article" date="2016" name="C (Basel)">
        <title>Selective Growth of and Electricity Production by Marine Exoelectrogenic Bacteria in Self-Aggregated Hydrogel of Microbially Reduced Graphene Oxide.</title>
        <authorList>
            <person name="Yoshida N."/>
            <person name="Goto Y."/>
            <person name="Miyata Y."/>
        </authorList>
    </citation>
    <scope>NUCLEOTIDE SEQUENCE [LARGE SCALE GENOMIC DNA]</scope>
    <source>
        <strain evidence="4 5">NIT-T3</strain>
    </source>
</reference>
<evidence type="ECO:0000259" key="3">
    <source>
        <dbReference type="Pfam" id="PF13511"/>
    </source>
</evidence>
<feature type="domain" description="Transglycosylase SLT" evidence="2">
    <location>
        <begin position="59"/>
        <end position="166"/>
    </location>
</feature>
<keyword evidence="5" id="KW-1185">Reference proteome</keyword>
<sequence length="186" mass="20623">MAALLVLPALGHADIYKYVDEKGVVHFTNIPTGTQYAFYMKESVVSEAPTSNNGSLSDLISHYADMFGLEAALVQAVIKVESNYNPNVVSTKGAQGLMQLIPETAQDMQVRNPFNPEENIRGGSRYLRLMLDQFNGNLDLALAAYNAGPGSVQRYGGIPPFDETRNYIQRVKKHLDRYRQGKDPIL</sequence>
<dbReference type="SUPFAM" id="SSF53955">
    <property type="entry name" value="Lysozyme-like"/>
    <property type="match status" value="1"/>
</dbReference>
<dbReference type="Pfam" id="PF13511">
    <property type="entry name" value="DUF4124"/>
    <property type="match status" value="1"/>
</dbReference>
<accession>A0ABN6E147</accession>
<reference evidence="4 5" key="2">
    <citation type="journal article" date="2021" name="Int. J. Syst. Evol. Microbiol.">
        <title>Isolation and Polyphasic Characterization of Desulfuromonas versatilis sp. Nov., an Electrogenic Bacteria Capable of Versatile Metabolism Isolated from a Graphene Oxide-Reducing Enrichment Culture.</title>
        <authorList>
            <person name="Xie L."/>
            <person name="Yoshida N."/>
            <person name="Ishii S."/>
            <person name="Meng L."/>
        </authorList>
    </citation>
    <scope>NUCLEOTIDE SEQUENCE [LARGE SCALE GENOMIC DNA]</scope>
    <source>
        <strain evidence="4 5">NIT-T3</strain>
    </source>
</reference>
<dbReference type="InterPro" id="IPR000189">
    <property type="entry name" value="Transglyc_AS"/>
</dbReference>
<dbReference type="CDD" id="cd00254">
    <property type="entry name" value="LT-like"/>
    <property type="match status" value="1"/>
</dbReference>
<dbReference type="Proteomes" id="UP001319827">
    <property type="component" value="Chromosome"/>
</dbReference>
<feature type="domain" description="DUF4124" evidence="3">
    <location>
        <begin position="2"/>
        <end position="34"/>
    </location>
</feature>
<dbReference type="PANTHER" id="PTHR37423:SF2">
    <property type="entry name" value="MEMBRANE-BOUND LYTIC MUREIN TRANSGLYCOSYLASE C"/>
    <property type="match status" value="1"/>
</dbReference>
<dbReference type="InterPro" id="IPR025392">
    <property type="entry name" value="DUF4124"/>
</dbReference>
<protein>
    <submittedName>
        <fullName evidence="4">Lytic transglycosylase</fullName>
    </submittedName>
</protein>
<dbReference type="PANTHER" id="PTHR37423">
    <property type="entry name" value="SOLUBLE LYTIC MUREIN TRANSGLYCOSYLASE-RELATED"/>
    <property type="match status" value="1"/>
</dbReference>
<dbReference type="PROSITE" id="PS00922">
    <property type="entry name" value="TRANSGLYCOSYLASE"/>
    <property type="match status" value="1"/>
</dbReference>
<dbReference type="Gene3D" id="1.10.530.10">
    <property type="match status" value="1"/>
</dbReference>
<dbReference type="Pfam" id="PF01464">
    <property type="entry name" value="SLT"/>
    <property type="match status" value="1"/>
</dbReference>
<proteinExistence type="inferred from homology"/>
<dbReference type="EMBL" id="AP024355">
    <property type="protein sequence ID" value="BCR04871.1"/>
    <property type="molecule type" value="Genomic_DNA"/>
</dbReference>
<evidence type="ECO:0000313" key="4">
    <source>
        <dbReference type="EMBL" id="BCR04871.1"/>
    </source>
</evidence>
<gene>
    <name evidence="4" type="ORF">DESUT3_19400</name>
</gene>
<evidence type="ECO:0000313" key="5">
    <source>
        <dbReference type="Proteomes" id="UP001319827"/>
    </source>
</evidence>
<organism evidence="4 5">
    <name type="scientific">Desulfuromonas versatilis</name>
    <dbReference type="NCBI Taxonomy" id="2802975"/>
    <lineage>
        <taxon>Bacteria</taxon>
        <taxon>Pseudomonadati</taxon>
        <taxon>Thermodesulfobacteriota</taxon>
        <taxon>Desulfuromonadia</taxon>
        <taxon>Desulfuromonadales</taxon>
        <taxon>Desulfuromonadaceae</taxon>
        <taxon>Desulfuromonas</taxon>
    </lineage>
</organism>
<comment type="similarity">
    <text evidence="1">Belongs to the transglycosylase Slt family.</text>
</comment>
<dbReference type="InterPro" id="IPR023346">
    <property type="entry name" value="Lysozyme-like_dom_sf"/>
</dbReference>
<evidence type="ECO:0000259" key="2">
    <source>
        <dbReference type="Pfam" id="PF01464"/>
    </source>
</evidence>